<dbReference type="Pfam" id="PF01628">
    <property type="entry name" value="HrcA"/>
    <property type="match status" value="1"/>
</dbReference>
<accession>A0ABQ1JWJ8</accession>
<dbReference type="SUPFAM" id="SSF46785">
    <property type="entry name" value="Winged helix' DNA-binding domain"/>
    <property type="match status" value="1"/>
</dbReference>
<dbReference type="InterPro" id="IPR036390">
    <property type="entry name" value="WH_DNA-bd_sf"/>
</dbReference>
<evidence type="ECO:0000259" key="7">
    <source>
        <dbReference type="Pfam" id="PF01628"/>
    </source>
</evidence>
<evidence type="ECO:0000313" key="8">
    <source>
        <dbReference type="EMBL" id="GGB78920.1"/>
    </source>
</evidence>
<dbReference type="InterPro" id="IPR021153">
    <property type="entry name" value="HrcA_C"/>
</dbReference>
<sequence>MKLLIAIHIDSREMSDRNIPSGLLQSLDERSRQIFREIVETYLQTGEPVGSRTLSKSGIGLSPASIRNVMSDLTDLGLLDSPHISAGRMPTHVGLRLFVDGFLEMGEPTEADRAEIEDRLRANGRDMQGVLKEASSLLSGLAGGAGLVSSPTRERPVRHVEFVPLATGEALCILVDEAGDVENRLVKIPPGLPATTLIEAGNYLAARMKGRTLREAAQAVREEISERRAQLDQAATSLVEQGLAEWGGEVPGEERALIVHGRANLLADTQAAEDMEQVRQLFDILERQQSMLDVLDSTREAEGVRLFIGSENRLFPLSGSSLIVAPYMNASRQVIGALGVIGPTRLNYARVIPMVDYTARMVGQILGERQNSWKSERE</sequence>
<keyword evidence="3 5" id="KW-0346">Stress response</keyword>
<dbReference type="SUPFAM" id="SSF55781">
    <property type="entry name" value="GAF domain-like"/>
    <property type="match status" value="1"/>
</dbReference>
<gene>
    <name evidence="5 8" type="primary">hrcA</name>
    <name evidence="8" type="ORF">GCM10011503_29720</name>
</gene>
<proteinExistence type="inferred from homology"/>
<evidence type="ECO:0000256" key="5">
    <source>
        <dbReference type="HAMAP-Rule" id="MF_00081"/>
    </source>
</evidence>
<dbReference type="NCBIfam" id="TIGR00331">
    <property type="entry name" value="hrcA"/>
    <property type="match status" value="1"/>
</dbReference>
<keyword evidence="6" id="KW-0175">Coiled coil</keyword>
<dbReference type="EMBL" id="BMKF01000002">
    <property type="protein sequence ID" value="GGB78920.1"/>
    <property type="molecule type" value="Genomic_DNA"/>
</dbReference>
<keyword evidence="9" id="KW-1185">Reference proteome</keyword>
<dbReference type="PANTHER" id="PTHR34824">
    <property type="entry name" value="HEAT-INDUCIBLE TRANSCRIPTION REPRESSOR HRCA"/>
    <property type="match status" value="1"/>
</dbReference>
<evidence type="ECO:0000256" key="1">
    <source>
        <dbReference type="ARBA" id="ARBA00022491"/>
    </source>
</evidence>
<keyword evidence="4 5" id="KW-0804">Transcription</keyword>
<dbReference type="Proteomes" id="UP000628854">
    <property type="component" value="Unassembled WGS sequence"/>
</dbReference>
<comment type="caution">
    <text evidence="8">The sequence shown here is derived from an EMBL/GenBank/DDBJ whole genome shotgun (WGS) entry which is preliminary data.</text>
</comment>
<organism evidence="8 9">
    <name type="scientific">Henriciella pelagia</name>
    <dbReference type="NCBI Taxonomy" id="1977912"/>
    <lineage>
        <taxon>Bacteria</taxon>
        <taxon>Pseudomonadati</taxon>
        <taxon>Pseudomonadota</taxon>
        <taxon>Alphaproteobacteria</taxon>
        <taxon>Hyphomonadales</taxon>
        <taxon>Hyphomonadaceae</taxon>
        <taxon>Henriciella</taxon>
    </lineage>
</organism>
<dbReference type="Gene3D" id="1.10.10.10">
    <property type="entry name" value="Winged helix-like DNA-binding domain superfamily/Winged helix DNA-binding domain"/>
    <property type="match status" value="1"/>
</dbReference>
<keyword evidence="2 5" id="KW-0805">Transcription regulation</keyword>
<dbReference type="Gene3D" id="3.30.450.40">
    <property type="match status" value="1"/>
</dbReference>
<evidence type="ECO:0000256" key="6">
    <source>
        <dbReference type="SAM" id="Coils"/>
    </source>
</evidence>
<dbReference type="InterPro" id="IPR029016">
    <property type="entry name" value="GAF-like_dom_sf"/>
</dbReference>
<dbReference type="PIRSF" id="PIRSF005485">
    <property type="entry name" value="HrcA"/>
    <property type="match status" value="1"/>
</dbReference>
<keyword evidence="1 5" id="KW-0678">Repressor</keyword>
<dbReference type="InterPro" id="IPR023120">
    <property type="entry name" value="WHTH_transcript_rep_HrcA_IDD"/>
</dbReference>
<protein>
    <recommendedName>
        <fullName evidence="5">Heat-inducible transcription repressor HrcA</fullName>
    </recommendedName>
</protein>
<reference evidence="9" key="1">
    <citation type="journal article" date="2019" name="Int. J. Syst. Evol. Microbiol.">
        <title>The Global Catalogue of Microorganisms (GCM) 10K type strain sequencing project: providing services to taxonomists for standard genome sequencing and annotation.</title>
        <authorList>
            <consortium name="The Broad Institute Genomics Platform"/>
            <consortium name="The Broad Institute Genome Sequencing Center for Infectious Disease"/>
            <person name="Wu L."/>
            <person name="Ma J."/>
        </authorList>
    </citation>
    <scope>NUCLEOTIDE SEQUENCE [LARGE SCALE GENOMIC DNA]</scope>
    <source>
        <strain evidence="9">CGMCC 1.15928</strain>
    </source>
</reference>
<comment type="function">
    <text evidence="5">Negative regulator of class I heat shock genes (grpE-dnaK-dnaJ and groELS operons). Prevents heat-shock induction of these operons.</text>
</comment>
<evidence type="ECO:0000256" key="2">
    <source>
        <dbReference type="ARBA" id="ARBA00023015"/>
    </source>
</evidence>
<evidence type="ECO:0000256" key="4">
    <source>
        <dbReference type="ARBA" id="ARBA00023163"/>
    </source>
</evidence>
<name>A0ABQ1JWJ8_9PROT</name>
<dbReference type="Gene3D" id="3.30.390.60">
    <property type="entry name" value="Heat-inducible transcription repressor hrca homolog, domain 3"/>
    <property type="match status" value="1"/>
</dbReference>
<dbReference type="InterPro" id="IPR002571">
    <property type="entry name" value="HrcA"/>
</dbReference>
<comment type="similarity">
    <text evidence="5">Belongs to the HrcA family.</text>
</comment>
<dbReference type="InterPro" id="IPR036388">
    <property type="entry name" value="WH-like_DNA-bd_sf"/>
</dbReference>
<feature type="domain" description="Heat-inducible transcription repressor HrcA C-terminal" evidence="7">
    <location>
        <begin position="129"/>
        <end position="352"/>
    </location>
</feature>
<feature type="coiled-coil region" evidence="6">
    <location>
        <begin position="214"/>
        <end position="241"/>
    </location>
</feature>
<dbReference type="PANTHER" id="PTHR34824:SF1">
    <property type="entry name" value="HEAT-INDUCIBLE TRANSCRIPTION REPRESSOR HRCA"/>
    <property type="match status" value="1"/>
</dbReference>
<evidence type="ECO:0000256" key="3">
    <source>
        <dbReference type="ARBA" id="ARBA00023016"/>
    </source>
</evidence>
<evidence type="ECO:0000313" key="9">
    <source>
        <dbReference type="Proteomes" id="UP000628854"/>
    </source>
</evidence>
<dbReference type="HAMAP" id="MF_00081">
    <property type="entry name" value="HrcA"/>
    <property type="match status" value="1"/>
</dbReference>